<dbReference type="EMBL" id="RSCE01000005">
    <property type="protein sequence ID" value="RSH82395.1"/>
    <property type="molecule type" value="Genomic_DNA"/>
</dbReference>
<dbReference type="PANTHER" id="PTHR43798">
    <property type="entry name" value="MONOACYLGLYCEROL LIPASE"/>
    <property type="match status" value="1"/>
</dbReference>
<dbReference type="Gene3D" id="3.40.50.1820">
    <property type="entry name" value="alpha/beta hydrolase"/>
    <property type="match status" value="1"/>
</dbReference>
<dbReference type="Proteomes" id="UP000279236">
    <property type="component" value="Unassembled WGS sequence"/>
</dbReference>
<evidence type="ECO:0000256" key="1">
    <source>
        <dbReference type="SAM" id="MobiDB-lite"/>
    </source>
</evidence>
<name>A0A427XUI3_9TREE</name>
<protein>
    <recommendedName>
        <fullName evidence="2">AB hydrolase-1 domain-containing protein</fullName>
    </recommendedName>
</protein>
<feature type="compositionally biased region" description="Pro residues" evidence="1">
    <location>
        <begin position="39"/>
        <end position="52"/>
    </location>
</feature>
<dbReference type="GO" id="GO:0047372">
    <property type="term" value="F:monoacylglycerol lipase activity"/>
    <property type="evidence" value="ECO:0007669"/>
    <property type="project" value="TreeGrafter"/>
</dbReference>
<evidence type="ECO:0000313" key="4">
    <source>
        <dbReference type="Proteomes" id="UP000279236"/>
    </source>
</evidence>
<dbReference type="InterPro" id="IPR000073">
    <property type="entry name" value="AB_hydrolase_1"/>
</dbReference>
<evidence type="ECO:0000313" key="3">
    <source>
        <dbReference type="EMBL" id="RSH82395.1"/>
    </source>
</evidence>
<dbReference type="InterPro" id="IPR029058">
    <property type="entry name" value="AB_hydrolase_fold"/>
</dbReference>
<comment type="caution">
    <text evidence="3">The sequence shown here is derived from an EMBL/GenBank/DDBJ whole genome shotgun (WGS) entry which is preliminary data.</text>
</comment>
<accession>A0A427XUI3</accession>
<organism evidence="3 4">
    <name type="scientific">Apiotrichum porosum</name>
    <dbReference type="NCBI Taxonomy" id="105984"/>
    <lineage>
        <taxon>Eukaryota</taxon>
        <taxon>Fungi</taxon>
        <taxon>Dikarya</taxon>
        <taxon>Basidiomycota</taxon>
        <taxon>Agaricomycotina</taxon>
        <taxon>Tremellomycetes</taxon>
        <taxon>Trichosporonales</taxon>
        <taxon>Trichosporonaceae</taxon>
        <taxon>Apiotrichum</taxon>
    </lineage>
</organism>
<dbReference type="InterPro" id="IPR050266">
    <property type="entry name" value="AB_hydrolase_sf"/>
</dbReference>
<dbReference type="GeneID" id="39591906"/>
<dbReference type="Pfam" id="PF12697">
    <property type="entry name" value="Abhydrolase_6"/>
    <property type="match status" value="1"/>
</dbReference>
<dbReference type="GO" id="GO:0046464">
    <property type="term" value="P:acylglycerol catabolic process"/>
    <property type="evidence" value="ECO:0007669"/>
    <property type="project" value="TreeGrafter"/>
</dbReference>
<proteinExistence type="predicted"/>
<dbReference type="RefSeq" id="XP_028476627.1">
    <property type="nucleotide sequence ID" value="XM_028622734.1"/>
</dbReference>
<feature type="domain" description="AB hydrolase-1" evidence="2">
    <location>
        <begin position="147"/>
        <end position="448"/>
    </location>
</feature>
<dbReference type="SUPFAM" id="SSF53474">
    <property type="entry name" value="alpha/beta-Hydrolases"/>
    <property type="match status" value="1"/>
</dbReference>
<keyword evidence="4" id="KW-1185">Reference proteome</keyword>
<sequence>MPRVDAFPPYTKASQFPSPQTPYVPYLDFLRPPTAQAPQHPPRPDLPPPPPGYTRTVHASPAAWPKQLDGSKGDYSRLSTPFGAVPATESKEERGARVQSEKLKCVSERLACNEWKLDEASKGDQPAQWLAAERWRRDVQVPGGLTLLFAHANGLNKETWFPIARRVVANDPQALGAVFGTGEPLSRATNVVINDMWFLDDTHHGVSVDLNAGVLSSRYAWADWGREMLNFATHILPAYSSTNTHQWQLGWHEEGKAPKTPNLVAVGHSYGGNGLVQASVTRPDVFSSLFLIEPMCNAAIMSLNIKADYPIVHAAIKRRSNWPSMKDAAAMRKNPLFATWHDEVFDTWLSHHLVPVDPSNPDGEVTLATPTWAEAAVFSDPNGSIRGWDKLYEITVPAGFLMAGNEDWMGGEKLAQEIAGRAPRTRNERVMKAGHLLPQEAPEEAAEALWRFFTTLAAGDWDKVKSKI</sequence>
<dbReference type="PANTHER" id="PTHR43798:SF5">
    <property type="entry name" value="MONOACYLGLYCEROL LIPASE ABHD6"/>
    <property type="match status" value="1"/>
</dbReference>
<evidence type="ECO:0000259" key="2">
    <source>
        <dbReference type="Pfam" id="PF12697"/>
    </source>
</evidence>
<feature type="region of interest" description="Disordered" evidence="1">
    <location>
        <begin position="1"/>
        <end position="95"/>
    </location>
</feature>
<dbReference type="AlphaFoldDB" id="A0A427XUI3"/>
<dbReference type="GO" id="GO:0016020">
    <property type="term" value="C:membrane"/>
    <property type="evidence" value="ECO:0007669"/>
    <property type="project" value="TreeGrafter"/>
</dbReference>
<dbReference type="OrthoDB" id="94039at2759"/>
<reference evidence="3 4" key="1">
    <citation type="submission" date="2018-11" db="EMBL/GenBank/DDBJ databases">
        <title>Genome sequence of Apiotrichum porosum DSM 27194.</title>
        <authorList>
            <person name="Aliyu H."/>
            <person name="Gorte O."/>
            <person name="Ochsenreither K."/>
        </authorList>
    </citation>
    <scope>NUCLEOTIDE SEQUENCE [LARGE SCALE GENOMIC DNA]</scope>
    <source>
        <strain evidence="3 4">DSM 27194</strain>
    </source>
</reference>
<dbReference type="STRING" id="105984.A0A427XUI3"/>
<gene>
    <name evidence="3" type="ORF">EHS24_007363</name>
</gene>